<name>A0A919MIS3_9ACTN</name>
<proteinExistence type="predicted"/>
<evidence type="ECO:0000259" key="2">
    <source>
        <dbReference type="Pfam" id="PF12697"/>
    </source>
</evidence>
<dbReference type="InterPro" id="IPR029058">
    <property type="entry name" value="AB_hydrolase_fold"/>
</dbReference>
<dbReference type="PANTHER" id="PTHR43798">
    <property type="entry name" value="MONOACYLGLYCEROL LIPASE"/>
    <property type="match status" value="1"/>
</dbReference>
<dbReference type="Pfam" id="PF12697">
    <property type="entry name" value="Abhydrolase_6"/>
    <property type="match status" value="1"/>
</dbReference>
<reference evidence="3" key="1">
    <citation type="submission" date="2021-01" db="EMBL/GenBank/DDBJ databases">
        <title>Whole genome shotgun sequence of Actinoplanes nipponensis NBRC 14063.</title>
        <authorList>
            <person name="Komaki H."/>
            <person name="Tamura T."/>
        </authorList>
    </citation>
    <scope>NUCLEOTIDE SEQUENCE</scope>
    <source>
        <strain evidence="3">NBRC 14063</strain>
    </source>
</reference>
<dbReference type="EMBL" id="BOMQ01000007">
    <property type="protein sequence ID" value="GIE46701.1"/>
    <property type="molecule type" value="Genomic_DNA"/>
</dbReference>
<dbReference type="RefSeq" id="WP_203763152.1">
    <property type="nucleotide sequence ID" value="NZ_BOMQ01000007.1"/>
</dbReference>
<dbReference type="InterPro" id="IPR000073">
    <property type="entry name" value="AB_hydrolase_1"/>
</dbReference>
<dbReference type="PRINTS" id="PR00111">
    <property type="entry name" value="ABHYDROLASE"/>
</dbReference>
<evidence type="ECO:0000256" key="1">
    <source>
        <dbReference type="ARBA" id="ARBA00022801"/>
    </source>
</evidence>
<dbReference type="PANTHER" id="PTHR43798:SF31">
    <property type="entry name" value="AB HYDROLASE SUPERFAMILY PROTEIN YCLE"/>
    <property type="match status" value="1"/>
</dbReference>
<dbReference type="GO" id="GO:0016020">
    <property type="term" value="C:membrane"/>
    <property type="evidence" value="ECO:0007669"/>
    <property type="project" value="TreeGrafter"/>
</dbReference>
<accession>A0A919MIS3</accession>
<organism evidence="3 4">
    <name type="scientific">Actinoplanes nipponensis</name>
    <dbReference type="NCBI Taxonomy" id="135950"/>
    <lineage>
        <taxon>Bacteria</taxon>
        <taxon>Bacillati</taxon>
        <taxon>Actinomycetota</taxon>
        <taxon>Actinomycetes</taxon>
        <taxon>Micromonosporales</taxon>
        <taxon>Micromonosporaceae</taxon>
        <taxon>Actinoplanes</taxon>
    </lineage>
</organism>
<dbReference type="GO" id="GO:0016787">
    <property type="term" value="F:hydrolase activity"/>
    <property type="evidence" value="ECO:0007669"/>
    <property type="project" value="UniProtKB-KW"/>
</dbReference>
<feature type="domain" description="AB hydrolase-1" evidence="2">
    <location>
        <begin position="14"/>
        <end position="241"/>
    </location>
</feature>
<dbReference type="Proteomes" id="UP000647172">
    <property type="component" value="Unassembled WGS sequence"/>
</dbReference>
<sequence length="250" mass="26757">MTISHDVAGDGPTVVLLHSTVCDRRMWDSQVPVLAEAGYRVVRCDFRGFGDTPVPDRSTSDADDVIALLDALGADRVALVGASGGGRVGLEIAAGRPGRVTELALLCTAWPGRERSAELRAFGEREDALIEAGDIAGATELNVDLWVGPAADEATRDKVRRMQRHAFDVQLAATEEFPPLRTEPDPAAVTARTLLVSGAHDVIDFRETAADLATRIPGARHVELAWAGHLPSLERPDEVNALLLDFLRGA</sequence>
<dbReference type="AlphaFoldDB" id="A0A919MIS3"/>
<dbReference type="SUPFAM" id="SSF53474">
    <property type="entry name" value="alpha/beta-Hydrolases"/>
    <property type="match status" value="1"/>
</dbReference>
<evidence type="ECO:0000313" key="4">
    <source>
        <dbReference type="Proteomes" id="UP000647172"/>
    </source>
</evidence>
<keyword evidence="4" id="KW-1185">Reference proteome</keyword>
<keyword evidence="1 3" id="KW-0378">Hydrolase</keyword>
<dbReference type="InterPro" id="IPR050266">
    <property type="entry name" value="AB_hydrolase_sf"/>
</dbReference>
<evidence type="ECO:0000313" key="3">
    <source>
        <dbReference type="EMBL" id="GIE46701.1"/>
    </source>
</evidence>
<dbReference type="Gene3D" id="3.40.50.1820">
    <property type="entry name" value="alpha/beta hydrolase"/>
    <property type="match status" value="1"/>
</dbReference>
<gene>
    <name evidence="3" type="ORF">Ani05nite_02350</name>
</gene>
<dbReference type="PRINTS" id="PR00412">
    <property type="entry name" value="EPOXHYDRLASE"/>
</dbReference>
<protein>
    <submittedName>
        <fullName evidence="3">Alpha/beta hydrolase</fullName>
    </submittedName>
</protein>
<dbReference type="InterPro" id="IPR000639">
    <property type="entry name" value="Epox_hydrolase-like"/>
</dbReference>
<comment type="caution">
    <text evidence="3">The sequence shown here is derived from an EMBL/GenBank/DDBJ whole genome shotgun (WGS) entry which is preliminary data.</text>
</comment>